<organism evidence="1 2">
    <name type="scientific">Arctium lappa</name>
    <name type="common">Greater burdock</name>
    <name type="synonym">Lappa major</name>
    <dbReference type="NCBI Taxonomy" id="4217"/>
    <lineage>
        <taxon>Eukaryota</taxon>
        <taxon>Viridiplantae</taxon>
        <taxon>Streptophyta</taxon>
        <taxon>Embryophyta</taxon>
        <taxon>Tracheophyta</taxon>
        <taxon>Spermatophyta</taxon>
        <taxon>Magnoliopsida</taxon>
        <taxon>eudicotyledons</taxon>
        <taxon>Gunneridae</taxon>
        <taxon>Pentapetalae</taxon>
        <taxon>asterids</taxon>
        <taxon>campanulids</taxon>
        <taxon>Asterales</taxon>
        <taxon>Asteraceae</taxon>
        <taxon>Carduoideae</taxon>
        <taxon>Cardueae</taxon>
        <taxon>Arctiinae</taxon>
        <taxon>Arctium</taxon>
    </lineage>
</organism>
<name>A0ACB9EJB2_ARCLA</name>
<reference evidence="1 2" key="2">
    <citation type="journal article" date="2022" name="Mol. Ecol. Resour.">
        <title>The genomes of chicory, endive, great burdock and yacon provide insights into Asteraceae paleo-polyploidization history and plant inulin production.</title>
        <authorList>
            <person name="Fan W."/>
            <person name="Wang S."/>
            <person name="Wang H."/>
            <person name="Wang A."/>
            <person name="Jiang F."/>
            <person name="Liu H."/>
            <person name="Zhao H."/>
            <person name="Xu D."/>
            <person name="Zhang Y."/>
        </authorList>
    </citation>
    <scope>NUCLEOTIDE SEQUENCE [LARGE SCALE GENOMIC DNA]</scope>
    <source>
        <strain evidence="2">cv. Niubang</strain>
    </source>
</reference>
<reference evidence="2" key="1">
    <citation type="journal article" date="2022" name="Mol. Ecol. Resour.">
        <title>The genomes of chicory, endive, great burdock and yacon provide insights into Asteraceae palaeo-polyploidization history and plant inulin production.</title>
        <authorList>
            <person name="Fan W."/>
            <person name="Wang S."/>
            <person name="Wang H."/>
            <person name="Wang A."/>
            <person name="Jiang F."/>
            <person name="Liu H."/>
            <person name="Zhao H."/>
            <person name="Xu D."/>
            <person name="Zhang Y."/>
        </authorList>
    </citation>
    <scope>NUCLEOTIDE SEQUENCE [LARGE SCALE GENOMIC DNA]</scope>
    <source>
        <strain evidence="2">cv. Niubang</strain>
    </source>
</reference>
<sequence>MKEDGGGPTCSKGEEGVWESERQTWEVELETHLQEKWATSDLEAKQIMRAYELADETNVPLDVLHLGRMFHARVG</sequence>
<dbReference type="EMBL" id="CM042048">
    <property type="protein sequence ID" value="KAI3758912.1"/>
    <property type="molecule type" value="Genomic_DNA"/>
</dbReference>
<proteinExistence type="predicted"/>
<evidence type="ECO:0000313" key="2">
    <source>
        <dbReference type="Proteomes" id="UP001055879"/>
    </source>
</evidence>
<comment type="caution">
    <text evidence="1">The sequence shown here is derived from an EMBL/GenBank/DDBJ whole genome shotgun (WGS) entry which is preliminary data.</text>
</comment>
<accession>A0ACB9EJB2</accession>
<evidence type="ECO:0000313" key="1">
    <source>
        <dbReference type="EMBL" id="KAI3758912.1"/>
    </source>
</evidence>
<dbReference type="Proteomes" id="UP001055879">
    <property type="component" value="Linkage Group LG02"/>
</dbReference>
<keyword evidence="2" id="KW-1185">Reference proteome</keyword>
<gene>
    <name evidence="1" type="ORF">L6452_06485</name>
</gene>
<protein>
    <submittedName>
        <fullName evidence="1">Uncharacterized protein</fullName>
    </submittedName>
</protein>